<proteinExistence type="predicted"/>
<organism evidence="8 9">
    <name type="scientific">Floridaenema fluviatile BLCC-F154</name>
    <dbReference type="NCBI Taxonomy" id="3153640"/>
    <lineage>
        <taxon>Bacteria</taxon>
        <taxon>Bacillati</taxon>
        <taxon>Cyanobacteriota</taxon>
        <taxon>Cyanophyceae</taxon>
        <taxon>Oscillatoriophycideae</taxon>
        <taxon>Aerosakkonematales</taxon>
        <taxon>Aerosakkonemataceae</taxon>
        <taxon>Floridanema</taxon>
        <taxon>Floridanema fluviatile</taxon>
    </lineage>
</organism>
<dbReference type="PROSITE" id="PS50198">
    <property type="entry name" value="PPIC_PPIASE_2"/>
    <property type="match status" value="1"/>
</dbReference>
<feature type="domain" description="PpiC" evidence="7">
    <location>
        <begin position="125"/>
        <end position="215"/>
    </location>
</feature>
<dbReference type="EC" id="5.2.1.8" evidence="2"/>
<dbReference type="PANTHER" id="PTHR47245">
    <property type="entry name" value="PEPTIDYLPROLYL ISOMERASE"/>
    <property type="match status" value="1"/>
</dbReference>
<gene>
    <name evidence="8" type="ORF">ACE1B6_11810</name>
</gene>
<evidence type="ECO:0000256" key="3">
    <source>
        <dbReference type="ARBA" id="ARBA00022729"/>
    </source>
</evidence>
<dbReference type="InterPro" id="IPR046357">
    <property type="entry name" value="PPIase_dom_sf"/>
</dbReference>
<dbReference type="PANTHER" id="PTHR47245:SF1">
    <property type="entry name" value="FOLDASE PROTEIN PRSA"/>
    <property type="match status" value="1"/>
</dbReference>
<evidence type="ECO:0000256" key="5">
    <source>
        <dbReference type="ARBA" id="ARBA00023235"/>
    </source>
</evidence>
<evidence type="ECO:0000256" key="6">
    <source>
        <dbReference type="PROSITE-ProRule" id="PRU00278"/>
    </source>
</evidence>
<dbReference type="Gene3D" id="1.10.4030.10">
    <property type="entry name" value="Porin chaperone SurA, peptide-binding domain"/>
    <property type="match status" value="1"/>
</dbReference>
<keyword evidence="3" id="KW-0732">Signal</keyword>
<dbReference type="InterPro" id="IPR050245">
    <property type="entry name" value="PrsA_foldase"/>
</dbReference>
<evidence type="ECO:0000313" key="9">
    <source>
        <dbReference type="Proteomes" id="UP001576776"/>
    </source>
</evidence>
<sequence length="250" mass="28597">METSNFLSINGKNISLEQSLGYLSRAAKLSTVIKEIAQQYILEEQIKALGIEEPKEDLVEQFILEFRMQQQLISAESFQQWLVTNGVSYADFKEQVIFRIKQEQLKEKVVAAQVEEYFAQNKENLDRLVLSRIVVDHPEVAQDLKEQVEQHGADFTELAKKHSMVDDAIVGGVMGAMIRAQMPEFIREATKNVQPGQIIGPLKIDGRYCLLKVEQLLPASLEGALKRDLETHLFEEWLKQNLQKLDIKLN</sequence>
<dbReference type="SUPFAM" id="SSF54534">
    <property type="entry name" value="FKBP-like"/>
    <property type="match status" value="1"/>
</dbReference>
<keyword evidence="5 6" id="KW-0413">Isomerase</keyword>
<reference evidence="8 9" key="1">
    <citation type="submission" date="2024-09" db="EMBL/GenBank/DDBJ databases">
        <title>Floridaenema gen nov. (Aerosakkonemataceae, Aerosakkonematales ord. nov., Cyanobacteria) from benthic tropical and subtropical fresh waters, with the description of four new species.</title>
        <authorList>
            <person name="Moretto J.A."/>
            <person name="Berthold D.E."/>
            <person name="Lefler F.W."/>
            <person name="Huang I.-S."/>
            <person name="Laughinghouse H. IV."/>
        </authorList>
    </citation>
    <scope>NUCLEOTIDE SEQUENCE [LARGE SCALE GENOMIC DNA]</scope>
    <source>
        <strain evidence="8 9">BLCC-F154</strain>
    </source>
</reference>
<evidence type="ECO:0000313" key="8">
    <source>
        <dbReference type="EMBL" id="MFB2935930.1"/>
    </source>
</evidence>
<dbReference type="Proteomes" id="UP001576776">
    <property type="component" value="Unassembled WGS sequence"/>
</dbReference>
<evidence type="ECO:0000256" key="1">
    <source>
        <dbReference type="ARBA" id="ARBA00000971"/>
    </source>
</evidence>
<evidence type="ECO:0000256" key="4">
    <source>
        <dbReference type="ARBA" id="ARBA00023110"/>
    </source>
</evidence>
<keyword evidence="4 6" id="KW-0697">Rotamase</keyword>
<evidence type="ECO:0000256" key="2">
    <source>
        <dbReference type="ARBA" id="ARBA00013194"/>
    </source>
</evidence>
<comment type="caution">
    <text evidence="8">The sequence shown here is derived from an EMBL/GenBank/DDBJ whole genome shotgun (WGS) entry which is preliminary data.</text>
</comment>
<dbReference type="GO" id="GO:0003755">
    <property type="term" value="F:peptidyl-prolyl cis-trans isomerase activity"/>
    <property type="evidence" value="ECO:0007669"/>
    <property type="project" value="UniProtKB-EC"/>
</dbReference>
<dbReference type="EMBL" id="JBHFNS010000049">
    <property type="protein sequence ID" value="MFB2935930.1"/>
    <property type="molecule type" value="Genomic_DNA"/>
</dbReference>
<dbReference type="InterPro" id="IPR000297">
    <property type="entry name" value="PPIase_PpiC"/>
</dbReference>
<accession>A0ABV4YAU4</accession>
<comment type="catalytic activity">
    <reaction evidence="1">
        <text>[protein]-peptidylproline (omega=180) = [protein]-peptidylproline (omega=0)</text>
        <dbReference type="Rhea" id="RHEA:16237"/>
        <dbReference type="Rhea" id="RHEA-COMP:10747"/>
        <dbReference type="Rhea" id="RHEA-COMP:10748"/>
        <dbReference type="ChEBI" id="CHEBI:83833"/>
        <dbReference type="ChEBI" id="CHEBI:83834"/>
        <dbReference type="EC" id="5.2.1.8"/>
    </reaction>
</comment>
<dbReference type="Gene3D" id="3.10.50.40">
    <property type="match status" value="1"/>
</dbReference>
<dbReference type="Pfam" id="PF00639">
    <property type="entry name" value="Rotamase"/>
    <property type="match status" value="1"/>
</dbReference>
<protein>
    <recommendedName>
        <fullName evidence="2">peptidylprolyl isomerase</fullName>
        <ecNumber evidence="2">5.2.1.8</ecNumber>
    </recommendedName>
</protein>
<evidence type="ECO:0000259" key="7">
    <source>
        <dbReference type="PROSITE" id="PS50198"/>
    </source>
</evidence>
<name>A0ABV4YAU4_9CYAN</name>
<dbReference type="RefSeq" id="WP_413257431.1">
    <property type="nucleotide sequence ID" value="NZ_JBHFNS010000049.1"/>
</dbReference>
<keyword evidence="9" id="KW-1185">Reference proteome</keyword>